<evidence type="ECO:0000313" key="1">
    <source>
        <dbReference type="EMBL" id="KOF80941.1"/>
    </source>
</evidence>
<dbReference type="EMBL" id="KQ420217">
    <property type="protein sequence ID" value="KOF80941.1"/>
    <property type="molecule type" value="Genomic_DNA"/>
</dbReference>
<gene>
    <name evidence="1" type="ORF">OCBIM_22027203mg</name>
</gene>
<name>A0A0L8GV56_OCTBM</name>
<protein>
    <submittedName>
        <fullName evidence="1">Uncharacterized protein</fullName>
    </submittedName>
</protein>
<proteinExistence type="predicted"/>
<organism evidence="1">
    <name type="scientific">Octopus bimaculoides</name>
    <name type="common">California two-spotted octopus</name>
    <dbReference type="NCBI Taxonomy" id="37653"/>
    <lineage>
        <taxon>Eukaryota</taxon>
        <taxon>Metazoa</taxon>
        <taxon>Spiralia</taxon>
        <taxon>Lophotrochozoa</taxon>
        <taxon>Mollusca</taxon>
        <taxon>Cephalopoda</taxon>
        <taxon>Coleoidea</taxon>
        <taxon>Octopodiformes</taxon>
        <taxon>Octopoda</taxon>
        <taxon>Incirrata</taxon>
        <taxon>Octopodidae</taxon>
        <taxon>Octopus</taxon>
    </lineage>
</organism>
<dbReference type="AlphaFoldDB" id="A0A0L8GV56"/>
<dbReference type="OrthoDB" id="6213375at2759"/>
<reference evidence="1" key="1">
    <citation type="submission" date="2015-07" db="EMBL/GenBank/DDBJ databases">
        <title>MeaNS - Measles Nucleotide Surveillance Program.</title>
        <authorList>
            <person name="Tran T."/>
            <person name="Druce J."/>
        </authorList>
    </citation>
    <scope>NUCLEOTIDE SEQUENCE</scope>
    <source>
        <strain evidence="1">UCB-OBI-ISO-001</strain>
        <tissue evidence="1">Gonad</tissue>
    </source>
</reference>
<accession>A0A0L8GV56</accession>
<sequence>MATENCNIIFRTFCPQAITDYPIHIDKYSCRRLLAYEKCAISLKHECAEIFHLYALIFCSYGHADAINCQIMYRSVCSEAVNQYPLVYPDNFRCQQRHAYQNCTMKKNEKCSKEI</sequence>